<proteinExistence type="predicted"/>
<gene>
    <name evidence="1" type="ORF">FB465_2063</name>
</gene>
<protein>
    <submittedName>
        <fullName evidence="1">Uncharacterized protein</fullName>
    </submittedName>
</protein>
<dbReference type="Proteomes" id="UP000318416">
    <property type="component" value="Unassembled WGS sequence"/>
</dbReference>
<comment type="caution">
    <text evidence="1">The sequence shown here is derived from an EMBL/GenBank/DDBJ whole genome shotgun (WGS) entry which is preliminary data.</text>
</comment>
<evidence type="ECO:0000313" key="2">
    <source>
        <dbReference type="Proteomes" id="UP000318416"/>
    </source>
</evidence>
<evidence type="ECO:0000313" key="1">
    <source>
        <dbReference type="EMBL" id="TWE17059.1"/>
    </source>
</evidence>
<dbReference type="RefSeq" id="WP_145789603.1">
    <property type="nucleotide sequence ID" value="NZ_BAAABR010000089.1"/>
</dbReference>
<name>A0A561ENB0_9ACTN</name>
<dbReference type="EMBL" id="VIVR01000001">
    <property type="protein sequence ID" value="TWE17059.1"/>
    <property type="molecule type" value="Genomic_DNA"/>
</dbReference>
<sequence>MSGSLGPVTVQIRTKLPVSVRDLPALHVIAERTAKANGVSLSSITMAQDGDDLVLAFEVTPS</sequence>
<keyword evidence="2" id="KW-1185">Reference proteome</keyword>
<reference evidence="1 2" key="1">
    <citation type="submission" date="2019-06" db="EMBL/GenBank/DDBJ databases">
        <title>Sequencing the genomes of 1000 actinobacteria strains.</title>
        <authorList>
            <person name="Klenk H.-P."/>
        </authorList>
    </citation>
    <scope>NUCLEOTIDE SEQUENCE [LARGE SCALE GENOMIC DNA]</scope>
    <source>
        <strain evidence="1 2">DSM 41649</strain>
    </source>
</reference>
<organism evidence="1 2">
    <name type="scientific">Kitasatospora atroaurantiaca</name>
    <dbReference type="NCBI Taxonomy" id="285545"/>
    <lineage>
        <taxon>Bacteria</taxon>
        <taxon>Bacillati</taxon>
        <taxon>Actinomycetota</taxon>
        <taxon>Actinomycetes</taxon>
        <taxon>Kitasatosporales</taxon>
        <taxon>Streptomycetaceae</taxon>
        <taxon>Kitasatospora</taxon>
    </lineage>
</organism>
<dbReference type="AlphaFoldDB" id="A0A561ENB0"/>
<accession>A0A561ENB0</accession>